<evidence type="ECO:0000256" key="1">
    <source>
        <dbReference type="ARBA" id="ARBA00012156"/>
    </source>
</evidence>
<dbReference type="InterPro" id="IPR000905">
    <property type="entry name" value="Gcp-like_dom"/>
</dbReference>
<evidence type="ECO:0000313" key="13">
    <source>
        <dbReference type="Proteomes" id="UP001056012"/>
    </source>
</evidence>
<feature type="binding site" evidence="10">
    <location>
        <position position="118"/>
    </location>
    <ligand>
        <name>a divalent metal cation</name>
        <dbReference type="ChEBI" id="CHEBI:60240"/>
    </ligand>
</feature>
<feature type="binding site" evidence="10">
    <location>
        <position position="135"/>
    </location>
    <ligand>
        <name>a divalent metal cation</name>
        <dbReference type="ChEBI" id="CHEBI:60240"/>
    </ligand>
</feature>
<evidence type="ECO:0000256" key="8">
    <source>
        <dbReference type="ARBA" id="ARBA00030439"/>
    </source>
</evidence>
<dbReference type="AlphaFoldDB" id="A0A9Q9DRT3"/>
<dbReference type="GO" id="GO:0005634">
    <property type="term" value="C:nucleus"/>
    <property type="evidence" value="ECO:0007669"/>
    <property type="project" value="UniProtKB-SubCell"/>
</dbReference>
<evidence type="ECO:0000256" key="10">
    <source>
        <dbReference type="HAMAP-Rule" id="MF_03180"/>
    </source>
</evidence>
<keyword evidence="2 10" id="KW-0963">Cytoplasm</keyword>
<dbReference type="InterPro" id="IPR034680">
    <property type="entry name" value="Kae1_archaea_euk"/>
</dbReference>
<feature type="binding site" evidence="10">
    <location>
        <position position="311"/>
    </location>
    <ligand>
        <name>a divalent metal cation</name>
        <dbReference type="ChEBI" id="CHEBI:60240"/>
    </ligand>
</feature>
<dbReference type="HAMAP" id="MF_01446">
    <property type="entry name" value="Kae1"/>
    <property type="match status" value="1"/>
</dbReference>
<feature type="domain" description="Gcp-like" evidence="11">
    <location>
        <begin position="33"/>
        <end position="317"/>
    </location>
</feature>
<comment type="cofactor">
    <cofactor evidence="10">
        <name>a divalent metal cation</name>
        <dbReference type="ChEBI" id="CHEBI:60240"/>
    </cofactor>
    <text evidence="10">Binds 1 divalent metal cation per subunit.</text>
</comment>
<feature type="binding site" evidence="10">
    <location>
        <position position="167"/>
    </location>
    <ligand>
        <name>substrate</name>
    </ligand>
</feature>
<dbReference type="PANTHER" id="PTHR11735">
    <property type="entry name" value="TRNA N6-ADENOSINE THREONYLCARBAMOYLTRANSFERASE"/>
    <property type="match status" value="1"/>
</dbReference>
<dbReference type="PANTHER" id="PTHR11735:SF14">
    <property type="entry name" value="TRNA N6-ADENOSINE THREONYLCARBAMOYLTRANSFERASE"/>
    <property type="match status" value="1"/>
</dbReference>
<keyword evidence="4 10" id="KW-0819">tRNA processing</keyword>
<comment type="similarity">
    <text evidence="10">Belongs to the KAE1 / TsaD family.</text>
</comment>
<comment type="subcellular location">
    <subcellularLocation>
        <location evidence="10">Cytoplasm</location>
    </subcellularLocation>
    <subcellularLocation>
        <location evidence="10">Nucleus</location>
    </subcellularLocation>
</comment>
<dbReference type="PROSITE" id="PS01016">
    <property type="entry name" value="GLYCOPROTEASE"/>
    <property type="match status" value="1"/>
</dbReference>
<feature type="binding site" evidence="10">
    <location>
        <position position="114"/>
    </location>
    <ligand>
        <name>a divalent metal cation</name>
        <dbReference type="ChEBI" id="CHEBI:60240"/>
    </ligand>
</feature>
<dbReference type="OrthoDB" id="10254073at2759"/>
<evidence type="ECO:0000256" key="4">
    <source>
        <dbReference type="ARBA" id="ARBA00022694"/>
    </source>
</evidence>
<protein>
    <recommendedName>
        <fullName evidence="1">N(6)-L-threonylcarbamoyladenine synthase</fullName>
        <ecNumber evidence="1">2.3.1.234</ecNumber>
    </recommendedName>
    <alternativeName>
        <fullName evidence="8">N6-L-threonylcarbamoyladenine synthase</fullName>
    </alternativeName>
</protein>
<dbReference type="InterPro" id="IPR017861">
    <property type="entry name" value="KAE1/TsaD"/>
</dbReference>
<dbReference type="InterPro" id="IPR043129">
    <property type="entry name" value="ATPase_NBD"/>
</dbReference>
<dbReference type="PRINTS" id="PR00789">
    <property type="entry name" value="OSIALOPTASE"/>
</dbReference>
<feature type="binding site" evidence="10">
    <location>
        <position position="283"/>
    </location>
    <ligand>
        <name>substrate</name>
    </ligand>
</feature>
<dbReference type="GO" id="GO:0002949">
    <property type="term" value="P:tRNA threonylcarbamoyladenosine modification"/>
    <property type="evidence" value="ECO:0007669"/>
    <property type="project" value="UniProtKB-UniRule"/>
</dbReference>
<evidence type="ECO:0000256" key="6">
    <source>
        <dbReference type="ARBA" id="ARBA00023242"/>
    </source>
</evidence>
<evidence type="ECO:0000259" key="11">
    <source>
        <dbReference type="Pfam" id="PF00814"/>
    </source>
</evidence>
<proteinExistence type="inferred from homology"/>
<dbReference type="EC" id="2.3.1.234" evidence="1"/>
<dbReference type="InterPro" id="IPR029058">
    <property type="entry name" value="AB_hydrolase_fold"/>
</dbReference>
<dbReference type="Gene3D" id="3.30.420.40">
    <property type="match status" value="2"/>
</dbReference>
<dbReference type="SUPFAM" id="SSF53474">
    <property type="entry name" value="alpha/beta-Hydrolases"/>
    <property type="match status" value="1"/>
</dbReference>
<dbReference type="VEuPathDB" id="FungiDB:yc1106_02985"/>
<dbReference type="EMBL" id="CP089275">
    <property type="protein sequence ID" value="USP75711.1"/>
    <property type="molecule type" value="Genomic_DNA"/>
</dbReference>
<feature type="binding site" evidence="10">
    <location>
        <begin position="135"/>
        <end position="139"/>
    </location>
    <ligand>
        <name>substrate</name>
    </ligand>
</feature>
<gene>
    <name evidence="12" type="ORF">yc1106_02985</name>
</gene>
<dbReference type="Proteomes" id="UP001056012">
    <property type="component" value="Chromosome 2"/>
</dbReference>
<dbReference type="InterPro" id="IPR017860">
    <property type="entry name" value="Peptidase_M22_CS"/>
</dbReference>
<reference evidence="12" key="1">
    <citation type="submission" date="2021-12" db="EMBL/GenBank/DDBJ databases">
        <title>Curvularia clavata genome.</title>
        <authorList>
            <person name="Cao Y."/>
        </authorList>
    </citation>
    <scope>NUCLEOTIDE SEQUENCE</scope>
    <source>
        <strain evidence="12">Yc1106</strain>
    </source>
</reference>
<evidence type="ECO:0000313" key="12">
    <source>
        <dbReference type="EMBL" id="USP75711.1"/>
    </source>
</evidence>
<keyword evidence="13" id="KW-1185">Reference proteome</keyword>
<evidence type="ECO:0000256" key="9">
    <source>
        <dbReference type="ARBA" id="ARBA00048117"/>
    </source>
</evidence>
<dbReference type="SUPFAM" id="SSF53067">
    <property type="entry name" value="Actin-like ATPase domain"/>
    <property type="match status" value="1"/>
</dbReference>
<dbReference type="GO" id="GO:0005737">
    <property type="term" value="C:cytoplasm"/>
    <property type="evidence" value="ECO:0007669"/>
    <property type="project" value="UniProtKB-SubCell"/>
</dbReference>
<keyword evidence="5 10" id="KW-0479">Metal-binding</keyword>
<organism evidence="12 13">
    <name type="scientific">Curvularia clavata</name>
    <dbReference type="NCBI Taxonomy" id="95742"/>
    <lineage>
        <taxon>Eukaryota</taxon>
        <taxon>Fungi</taxon>
        <taxon>Dikarya</taxon>
        <taxon>Ascomycota</taxon>
        <taxon>Pezizomycotina</taxon>
        <taxon>Dothideomycetes</taxon>
        <taxon>Pleosporomycetidae</taxon>
        <taxon>Pleosporales</taxon>
        <taxon>Pleosporineae</taxon>
        <taxon>Pleosporaceae</taxon>
        <taxon>Curvularia</taxon>
    </lineage>
</organism>
<comment type="catalytic activity">
    <reaction evidence="9 10">
        <text>L-threonylcarbamoyladenylate + adenosine(37) in tRNA = N(6)-L-threonylcarbamoyladenosine(37) in tRNA + AMP + H(+)</text>
        <dbReference type="Rhea" id="RHEA:37059"/>
        <dbReference type="Rhea" id="RHEA-COMP:10162"/>
        <dbReference type="Rhea" id="RHEA-COMP:10163"/>
        <dbReference type="ChEBI" id="CHEBI:15378"/>
        <dbReference type="ChEBI" id="CHEBI:73682"/>
        <dbReference type="ChEBI" id="CHEBI:74411"/>
        <dbReference type="ChEBI" id="CHEBI:74418"/>
        <dbReference type="ChEBI" id="CHEBI:456215"/>
        <dbReference type="EC" id="2.3.1.234"/>
    </reaction>
</comment>
<dbReference type="Gene3D" id="3.40.50.1820">
    <property type="entry name" value="alpha/beta hydrolase"/>
    <property type="match status" value="1"/>
</dbReference>
<evidence type="ECO:0000256" key="7">
    <source>
        <dbReference type="ARBA" id="ARBA00023315"/>
    </source>
</evidence>
<evidence type="ECO:0000256" key="5">
    <source>
        <dbReference type="ARBA" id="ARBA00022723"/>
    </source>
</evidence>
<dbReference type="FunFam" id="3.30.420.40:FF:000038">
    <property type="entry name" value="Probable tRNA N6-adenosine threonylcarbamoyltransferase"/>
    <property type="match status" value="1"/>
</dbReference>
<dbReference type="GO" id="GO:0000408">
    <property type="term" value="C:EKC/KEOPS complex"/>
    <property type="evidence" value="ECO:0007669"/>
    <property type="project" value="InterPro"/>
</dbReference>
<dbReference type="Pfam" id="PF00814">
    <property type="entry name" value="TsaD"/>
    <property type="match status" value="1"/>
</dbReference>
<keyword evidence="3 10" id="KW-0808">Transferase</keyword>
<feature type="binding site" evidence="10">
    <location>
        <position position="186"/>
    </location>
    <ligand>
        <name>substrate</name>
    </ligand>
</feature>
<sequence length="679" mass="74183">MIAIGLEGSANKIGIGIISHPGPNKPPIILANLRHTYNSPPGEGFLPKDTAIHHRTWVVRLIKQAVRQAGVKIEDIDCICYTKGPGMGAPLQSVALAARTISLLWGKPMVGVNHCVGHIEMGRSITRADNPVVLYVSGGNTQVIAYSAQRYRIFGETLDIAIGNCIDRFARTLMIPNDPFPGYNVEQLAKKGKNLVDLPYGVKGMDASFSGILAAADLLARGLDESLPDEKRLKTEDGELVTKADMCFSLQETVFAMLVEITERAMAHVGSQQVLVVGGVGSNLRLQQMMGIMARDRGGNVFATDEMFCIDNGIMIAHAGLLEYGTGVTTKLSDTTCTQRFRTDEVLDLLFQYDFGQLTAQPTTWRILLPILSALVAAVTAAPSSGCHQQIPIDITPGRSVNLTIDSKSGITPREYRLHVPESYNESVPLPLIFSFHGRGKDGKFQEDLSQFSNASYGFKGIVVYPEGVPNKKGTQQWQGDPDALESISDVKFTMELLDRIESSYCIDTSRIYASGKSNGGGFTGVLACSAEATKRIAAFAPVSGAFYLDKDQQPQACNPSRQPVPLMEFHGYRDTTIPYKGGINTRGNANSSDIVTYVNDWARRNGYDPAANTTTYRCSGGKTVTRHSWHDVVVHYNYTNLGHDWPSSFPNGDTQDLLTCEEAEATPIILKWFKTWTI</sequence>
<evidence type="ECO:0000256" key="3">
    <source>
        <dbReference type="ARBA" id="ARBA00022679"/>
    </source>
</evidence>
<evidence type="ECO:0000256" key="2">
    <source>
        <dbReference type="ARBA" id="ARBA00022490"/>
    </source>
</evidence>
<dbReference type="NCBIfam" id="TIGR00329">
    <property type="entry name" value="gcp_kae1"/>
    <property type="match status" value="1"/>
</dbReference>
<feature type="binding site" evidence="10">
    <location>
        <position position="182"/>
    </location>
    <ligand>
        <name>substrate</name>
    </ligand>
</feature>
<keyword evidence="7 10" id="KW-0012">Acyltransferase</keyword>
<dbReference type="FunFam" id="3.30.420.40:FF:000295">
    <property type="entry name" value="Probable tRNA N6-adenosine threonylcarbamoyltransferase"/>
    <property type="match status" value="1"/>
</dbReference>
<dbReference type="CDD" id="cd24132">
    <property type="entry name" value="ASKHA_NBD_OSGEP_like_euk"/>
    <property type="match status" value="1"/>
</dbReference>
<name>A0A9Q9DRT3_CURCL</name>
<keyword evidence="6 10" id="KW-0539">Nucleus</keyword>
<accession>A0A9Q9DRT3</accession>
<dbReference type="GO" id="GO:0061711">
    <property type="term" value="F:tRNA N(6)-L-threonylcarbamoyladenine synthase activity"/>
    <property type="evidence" value="ECO:0007669"/>
    <property type="project" value="UniProtKB-EC"/>
</dbReference>
<dbReference type="GO" id="GO:0046872">
    <property type="term" value="F:metal ion binding"/>
    <property type="evidence" value="ECO:0007669"/>
    <property type="project" value="UniProtKB-KW"/>
</dbReference>